<proteinExistence type="predicted"/>
<feature type="domain" description="UBX" evidence="3">
    <location>
        <begin position="403"/>
        <end position="481"/>
    </location>
</feature>
<dbReference type="PANTHER" id="PTHR23153">
    <property type="entry name" value="UBX-RELATED"/>
    <property type="match status" value="1"/>
</dbReference>
<dbReference type="Pfam" id="PF00789">
    <property type="entry name" value="UBX"/>
    <property type="match status" value="1"/>
</dbReference>
<dbReference type="InterPro" id="IPR001012">
    <property type="entry name" value="UBX_dom"/>
</dbReference>
<dbReference type="InterPro" id="IPR042774">
    <property type="entry name" value="UBXN6_PUB"/>
</dbReference>
<dbReference type="Gene3D" id="3.10.20.90">
    <property type="entry name" value="Phosphatidylinositol 3-kinase Catalytic Subunit, Chain A, domain 1"/>
    <property type="match status" value="1"/>
</dbReference>
<keyword evidence="2" id="KW-1133">Transmembrane helix</keyword>
<dbReference type="AlphaFoldDB" id="A0A0L7KYQ5"/>
<organism evidence="4 5">
    <name type="scientific">Operophtera brumata</name>
    <name type="common">Winter moth</name>
    <name type="synonym">Phalaena brumata</name>
    <dbReference type="NCBI Taxonomy" id="104452"/>
    <lineage>
        <taxon>Eukaryota</taxon>
        <taxon>Metazoa</taxon>
        <taxon>Ecdysozoa</taxon>
        <taxon>Arthropoda</taxon>
        <taxon>Hexapoda</taxon>
        <taxon>Insecta</taxon>
        <taxon>Pterygota</taxon>
        <taxon>Neoptera</taxon>
        <taxon>Endopterygota</taxon>
        <taxon>Lepidoptera</taxon>
        <taxon>Glossata</taxon>
        <taxon>Ditrysia</taxon>
        <taxon>Geometroidea</taxon>
        <taxon>Geometridae</taxon>
        <taxon>Larentiinae</taxon>
        <taxon>Operophtera</taxon>
    </lineage>
</organism>
<comment type="caution">
    <text evidence="4">The sequence shown here is derived from an EMBL/GenBank/DDBJ whole genome shotgun (WGS) entry which is preliminary data.</text>
</comment>
<dbReference type="GO" id="GO:0005737">
    <property type="term" value="C:cytoplasm"/>
    <property type="evidence" value="ECO:0007669"/>
    <property type="project" value="TreeGrafter"/>
</dbReference>
<reference evidence="4 5" key="1">
    <citation type="journal article" date="2015" name="Genome Biol. Evol.">
        <title>The genome of winter moth (Operophtera brumata) provides a genomic perspective on sexual dimorphism and phenology.</title>
        <authorList>
            <person name="Derks M.F."/>
            <person name="Smit S."/>
            <person name="Salis L."/>
            <person name="Schijlen E."/>
            <person name="Bossers A."/>
            <person name="Mateman C."/>
            <person name="Pijl A.S."/>
            <person name="de Ridder D."/>
            <person name="Groenen M.A."/>
            <person name="Visser M.E."/>
            <person name="Megens H.J."/>
        </authorList>
    </citation>
    <scope>NUCLEOTIDE SEQUENCE [LARGE SCALE GENOMIC DNA]</scope>
    <source>
        <strain evidence="4">WM2013NL</strain>
        <tissue evidence="4">Head and thorax</tissue>
    </source>
</reference>
<dbReference type="Gene3D" id="1.20.58.2190">
    <property type="match status" value="1"/>
</dbReference>
<dbReference type="STRING" id="104452.A0A0L7KYQ5"/>
<dbReference type="Proteomes" id="UP000037510">
    <property type="component" value="Unassembled WGS sequence"/>
</dbReference>
<protein>
    <submittedName>
        <fullName evidence="4">Putative UBX domain-containing protein 1</fullName>
    </submittedName>
</protein>
<dbReference type="PANTHER" id="PTHR23153:SF38">
    <property type="entry name" value="UBX DOMAIN-CONTAINING PROTEIN 6"/>
    <property type="match status" value="1"/>
</dbReference>
<gene>
    <name evidence="4" type="ORF">OBRU01_18522</name>
</gene>
<dbReference type="SMART" id="SM00166">
    <property type="entry name" value="UBX"/>
    <property type="match status" value="1"/>
</dbReference>
<feature type="region of interest" description="Disordered" evidence="1">
    <location>
        <begin position="117"/>
        <end position="144"/>
    </location>
</feature>
<dbReference type="Pfam" id="PF09409">
    <property type="entry name" value="PUB"/>
    <property type="match status" value="1"/>
</dbReference>
<keyword evidence="2" id="KW-0472">Membrane</keyword>
<feature type="region of interest" description="Disordered" evidence="1">
    <location>
        <begin position="185"/>
        <end position="213"/>
    </location>
</feature>
<accession>A0A0L7KYQ5</accession>
<sequence>MSLFDTAVFNSTLYEALYLQIGDTLSFARDFFESCVSSLPAASFPKSIVDLSELSFYEEIAEIFYFNEFQYLLLKTFFLILLFTLLLILISWRVYGKRISERFMKPVEAKFKLAGPGHKLSDAASSSRSSVESKNEGTVKRSGLTEESKVAAEAALARLSLKRENPLFNTSYAFIQAQVKKELETEQASSSRAEETPRETKATPTSSEGECPMLTDDILPREEWRAKIREFLEEMKGHDLAGAGALILQTCNSNREKIDLCVETLSKYIENLIEFPNEEKYHKIRMSNKVFGERVLCLEGSLDILHAAGYREHLLPYEDGQTNFLTVLEQVRDAQVIPLELDRNLQVLLPSQAAGMVQLPPAFYALSPDELKKEQLLRTEAIEKSQMLRTKAMREKEELREMRKYKYALIRVRFPDGILLQGTFFVYERYTEIHEFVRDSLELSEFPFVLVTPTGQKLTIDDDANKTLVDLRLVPTIVLNFAWHASVAQDIKDSPNKDMYLKPEIMVLVKEI</sequence>
<feature type="compositionally biased region" description="Basic and acidic residues" evidence="1">
    <location>
        <begin position="192"/>
        <end position="201"/>
    </location>
</feature>
<dbReference type="CDD" id="cd10460">
    <property type="entry name" value="PUB_UBXD1"/>
    <property type="match status" value="1"/>
</dbReference>
<keyword evidence="5" id="KW-1185">Reference proteome</keyword>
<feature type="compositionally biased region" description="Basic and acidic residues" evidence="1">
    <location>
        <begin position="131"/>
        <end position="144"/>
    </location>
</feature>
<dbReference type="SUPFAM" id="SSF54236">
    <property type="entry name" value="Ubiquitin-like"/>
    <property type="match status" value="1"/>
</dbReference>
<dbReference type="CDD" id="cd16119">
    <property type="entry name" value="UBX_UBXN6"/>
    <property type="match status" value="1"/>
</dbReference>
<dbReference type="InterPro" id="IPR036339">
    <property type="entry name" value="PUB-like_dom_sf"/>
</dbReference>
<dbReference type="InterPro" id="IPR018997">
    <property type="entry name" value="PUB_domain"/>
</dbReference>
<dbReference type="EMBL" id="JTDY01004338">
    <property type="protein sequence ID" value="KOB68280.1"/>
    <property type="molecule type" value="Genomic_DNA"/>
</dbReference>
<evidence type="ECO:0000313" key="4">
    <source>
        <dbReference type="EMBL" id="KOB68280.1"/>
    </source>
</evidence>
<dbReference type="SUPFAM" id="SSF143503">
    <property type="entry name" value="PUG domain-like"/>
    <property type="match status" value="1"/>
</dbReference>
<evidence type="ECO:0000259" key="3">
    <source>
        <dbReference type="PROSITE" id="PS50033"/>
    </source>
</evidence>
<feature type="transmembrane region" description="Helical" evidence="2">
    <location>
        <begin position="72"/>
        <end position="95"/>
    </location>
</feature>
<dbReference type="SMART" id="SM00580">
    <property type="entry name" value="PUG"/>
    <property type="match status" value="1"/>
</dbReference>
<evidence type="ECO:0000256" key="2">
    <source>
        <dbReference type="SAM" id="Phobius"/>
    </source>
</evidence>
<name>A0A0L7KYQ5_OPEBR</name>
<evidence type="ECO:0000256" key="1">
    <source>
        <dbReference type="SAM" id="MobiDB-lite"/>
    </source>
</evidence>
<evidence type="ECO:0000313" key="5">
    <source>
        <dbReference type="Proteomes" id="UP000037510"/>
    </source>
</evidence>
<dbReference type="InterPro" id="IPR029071">
    <property type="entry name" value="Ubiquitin-like_domsf"/>
</dbReference>
<keyword evidence="2" id="KW-0812">Transmembrane</keyword>
<dbReference type="PROSITE" id="PS50033">
    <property type="entry name" value="UBX"/>
    <property type="match status" value="1"/>
</dbReference>